<evidence type="ECO:0000256" key="5">
    <source>
        <dbReference type="SAM" id="Phobius"/>
    </source>
</evidence>
<name>A0ABT4QEA7_9BACL</name>
<comment type="caution">
    <text evidence="6">The sequence shown here is derived from an EMBL/GenBank/DDBJ whole genome shotgun (WGS) entry which is preliminary data.</text>
</comment>
<keyword evidence="3 5" id="KW-1133">Transmembrane helix</keyword>
<keyword evidence="7" id="KW-1185">Reference proteome</keyword>
<evidence type="ECO:0000256" key="3">
    <source>
        <dbReference type="ARBA" id="ARBA00022989"/>
    </source>
</evidence>
<evidence type="ECO:0000256" key="4">
    <source>
        <dbReference type="ARBA" id="ARBA00023136"/>
    </source>
</evidence>
<feature type="transmembrane region" description="Helical" evidence="5">
    <location>
        <begin position="50"/>
        <end position="68"/>
    </location>
</feature>
<dbReference type="RefSeq" id="WP_269883742.1">
    <property type="nucleotide sequence ID" value="NZ_JAQAGZ010000016.1"/>
</dbReference>
<feature type="transmembrane region" description="Helical" evidence="5">
    <location>
        <begin position="12"/>
        <end position="30"/>
    </location>
</feature>
<feature type="transmembrane region" description="Helical" evidence="5">
    <location>
        <begin position="73"/>
        <end position="91"/>
    </location>
</feature>
<dbReference type="InterPro" id="IPR032808">
    <property type="entry name" value="DoxX"/>
</dbReference>
<comment type="subcellular location">
    <subcellularLocation>
        <location evidence="1">Membrane</location>
        <topology evidence="1">Multi-pass membrane protein</topology>
    </subcellularLocation>
</comment>
<evidence type="ECO:0000256" key="2">
    <source>
        <dbReference type="ARBA" id="ARBA00022692"/>
    </source>
</evidence>
<accession>A0ABT4QEA7</accession>
<evidence type="ECO:0000256" key="1">
    <source>
        <dbReference type="ARBA" id="ARBA00004141"/>
    </source>
</evidence>
<feature type="transmembrane region" description="Helical" evidence="5">
    <location>
        <begin position="97"/>
        <end position="117"/>
    </location>
</feature>
<dbReference type="Proteomes" id="UP001527882">
    <property type="component" value="Unassembled WGS sequence"/>
</dbReference>
<organism evidence="6 7">
    <name type="scientific">Paenibacillus gyeongsangnamensis</name>
    <dbReference type="NCBI Taxonomy" id="3388067"/>
    <lineage>
        <taxon>Bacteria</taxon>
        <taxon>Bacillati</taxon>
        <taxon>Bacillota</taxon>
        <taxon>Bacilli</taxon>
        <taxon>Bacillales</taxon>
        <taxon>Paenibacillaceae</taxon>
        <taxon>Paenibacillus</taxon>
    </lineage>
</organism>
<gene>
    <name evidence="6" type="ORF">O9H85_22875</name>
</gene>
<proteinExistence type="predicted"/>
<reference evidence="6 7" key="1">
    <citation type="submission" date="2022-12" db="EMBL/GenBank/DDBJ databases">
        <title>Draft genome sequence of Paenibacillus sp. dW9.</title>
        <authorList>
            <person name="Choi E.-W."/>
            <person name="Kim D.-U."/>
        </authorList>
    </citation>
    <scope>NUCLEOTIDE SEQUENCE [LARGE SCALE GENOMIC DNA]</scope>
    <source>
        <strain evidence="7">dW9</strain>
    </source>
</reference>
<dbReference type="EMBL" id="JAQAGZ010000016">
    <property type="protein sequence ID" value="MCZ8515209.1"/>
    <property type="molecule type" value="Genomic_DNA"/>
</dbReference>
<evidence type="ECO:0000313" key="7">
    <source>
        <dbReference type="Proteomes" id="UP001527882"/>
    </source>
</evidence>
<keyword evidence="2 5" id="KW-0812">Transmembrane</keyword>
<evidence type="ECO:0000313" key="6">
    <source>
        <dbReference type="EMBL" id="MCZ8515209.1"/>
    </source>
</evidence>
<protein>
    <submittedName>
        <fullName evidence="6">DoxX family protein</fullName>
    </submittedName>
</protein>
<keyword evidence="4 5" id="KW-0472">Membrane</keyword>
<sequence>MTTNISKGRLWTARIMSGIIILFMLFDSIMKLIKPAPVVEGTVTLGYAEHHIVVIGILGLLSTILYAVPRTSFLGALLLTGYFGGVVATHVRMDNPLFTHILFPVYLAVLTWGGVWLRDENVRRLIPFQNNRLDRRENSEQSIVK</sequence>
<dbReference type="Pfam" id="PF13564">
    <property type="entry name" value="DoxX_2"/>
    <property type="match status" value="1"/>
</dbReference>